<dbReference type="InterPro" id="IPR050074">
    <property type="entry name" value="DHO_dehydrogenase"/>
</dbReference>
<sequence>MSAPQLSTTYMGLDLVSPVVASAGPFNRRLDKLIEIEASGAGAVVLPSLFAEEIEAEALAADSVLDTGDAFAEFDSAPLAGLSVSGTASADRYVELVGDAAEALSIPVIASLNGARPGDWARYGRLLSDAGADGLELNLYDVAADPALTAADVEDRHLAVVAEVREAVGGLPLALKISPYLSSLANFAPRARAAGADALVLFNRFYGPDIDLEELTVTPRLVLSTRAELPLRLRWAGILAAQCPDLQIAVTGGVHGGADVVKSLIVGARVACTTSAVLDEGPGVIATMLDRLRDWLAARGYGSVDQLRGAMDAHSVDDPAAFERAQYVKVLHTWS</sequence>
<dbReference type="AlphaFoldDB" id="U2SCJ5"/>
<comment type="cofactor">
    <cofactor evidence="1">
        <name>FMN</name>
        <dbReference type="ChEBI" id="CHEBI:58210"/>
    </cofactor>
</comment>
<dbReference type="GO" id="GO:0005737">
    <property type="term" value="C:cytoplasm"/>
    <property type="evidence" value="ECO:0007669"/>
    <property type="project" value="InterPro"/>
</dbReference>
<reference evidence="8" key="1">
    <citation type="submission" date="2013-08" db="EMBL/GenBank/DDBJ databases">
        <authorList>
            <person name="Durkin A.S."/>
            <person name="Haft D.R."/>
            <person name="McCorrison J."/>
            <person name="Torralba M."/>
            <person name="Gillis M."/>
            <person name="Haft D.H."/>
            <person name="Methe B."/>
            <person name="Sutton G."/>
            <person name="Nelson K.E."/>
        </authorList>
    </citation>
    <scope>NUCLEOTIDE SEQUENCE [LARGE SCALE GENOMIC DNA]</scope>
    <source>
        <strain evidence="8">F0233</strain>
    </source>
</reference>
<organism evidence="8 9">
    <name type="scientific">Propionibacterium acidifaciens F0233</name>
    <dbReference type="NCBI Taxonomy" id="553198"/>
    <lineage>
        <taxon>Bacteria</taxon>
        <taxon>Bacillati</taxon>
        <taxon>Actinomycetota</taxon>
        <taxon>Actinomycetes</taxon>
        <taxon>Propionibacteriales</taxon>
        <taxon>Propionibacteriaceae</taxon>
        <taxon>Propionibacterium</taxon>
    </lineage>
</organism>
<dbReference type="InterPro" id="IPR005720">
    <property type="entry name" value="Dihydroorotate_DH_cat"/>
</dbReference>
<feature type="domain" description="Dihydroorotate dehydrogenase catalytic" evidence="7">
    <location>
        <begin position="6"/>
        <end position="294"/>
    </location>
</feature>
<keyword evidence="6" id="KW-0560">Oxidoreductase</keyword>
<name>U2SCJ5_9ACTN</name>
<dbReference type="GO" id="GO:0004152">
    <property type="term" value="F:dihydroorotate dehydrogenase activity"/>
    <property type="evidence" value="ECO:0007669"/>
    <property type="project" value="InterPro"/>
</dbReference>
<evidence type="ECO:0000313" key="8">
    <source>
        <dbReference type="EMBL" id="ERK60442.1"/>
    </source>
</evidence>
<protein>
    <submittedName>
        <fullName evidence="8">Dihydroorotate dehydrogenase 2</fullName>
    </submittedName>
</protein>
<evidence type="ECO:0000256" key="1">
    <source>
        <dbReference type="ARBA" id="ARBA00001917"/>
    </source>
</evidence>
<evidence type="ECO:0000256" key="5">
    <source>
        <dbReference type="ARBA" id="ARBA00022975"/>
    </source>
</evidence>
<comment type="pathway">
    <text evidence="2">Pyrimidine metabolism; UMP biosynthesis via de novo pathway.</text>
</comment>
<evidence type="ECO:0000256" key="2">
    <source>
        <dbReference type="ARBA" id="ARBA00004725"/>
    </source>
</evidence>
<dbReference type="Gene3D" id="3.20.20.70">
    <property type="entry name" value="Aldolase class I"/>
    <property type="match status" value="1"/>
</dbReference>
<evidence type="ECO:0000256" key="4">
    <source>
        <dbReference type="ARBA" id="ARBA00022643"/>
    </source>
</evidence>
<dbReference type="Pfam" id="PF01180">
    <property type="entry name" value="DHO_dh"/>
    <property type="match status" value="1"/>
</dbReference>
<dbReference type="InterPro" id="IPR013785">
    <property type="entry name" value="Aldolase_TIM"/>
</dbReference>
<keyword evidence="9" id="KW-1185">Reference proteome</keyword>
<evidence type="ECO:0000259" key="7">
    <source>
        <dbReference type="Pfam" id="PF01180"/>
    </source>
</evidence>
<dbReference type="GO" id="GO:0006207">
    <property type="term" value="P:'de novo' pyrimidine nucleobase biosynthetic process"/>
    <property type="evidence" value="ECO:0007669"/>
    <property type="project" value="TreeGrafter"/>
</dbReference>
<dbReference type="OrthoDB" id="9794954at2"/>
<comment type="caution">
    <text evidence="8">The sequence shown here is derived from an EMBL/GenBank/DDBJ whole genome shotgun (WGS) entry which is preliminary data.</text>
</comment>
<dbReference type="Proteomes" id="UP000017052">
    <property type="component" value="Unassembled WGS sequence"/>
</dbReference>
<proteinExistence type="predicted"/>
<dbReference type="EMBL" id="ACVN02000084">
    <property type="protein sequence ID" value="ERK60442.1"/>
    <property type="molecule type" value="Genomic_DNA"/>
</dbReference>
<dbReference type="RefSeq" id="WP_021796785.1">
    <property type="nucleotide sequence ID" value="NZ_ACVN02000084.1"/>
</dbReference>
<evidence type="ECO:0000313" key="9">
    <source>
        <dbReference type="Proteomes" id="UP000017052"/>
    </source>
</evidence>
<evidence type="ECO:0000256" key="3">
    <source>
        <dbReference type="ARBA" id="ARBA00022630"/>
    </source>
</evidence>
<keyword evidence="5" id="KW-0665">Pyrimidine biosynthesis</keyword>
<dbReference type="PANTHER" id="PTHR48109:SF3">
    <property type="entry name" value="SLL0744 PROTEIN"/>
    <property type="match status" value="1"/>
</dbReference>
<dbReference type="PANTHER" id="PTHR48109">
    <property type="entry name" value="DIHYDROOROTATE DEHYDROGENASE (QUINONE), MITOCHONDRIAL-RELATED"/>
    <property type="match status" value="1"/>
</dbReference>
<keyword evidence="3" id="KW-0285">Flavoprotein</keyword>
<evidence type="ECO:0000256" key="6">
    <source>
        <dbReference type="ARBA" id="ARBA00023002"/>
    </source>
</evidence>
<dbReference type="SUPFAM" id="SSF51395">
    <property type="entry name" value="FMN-linked oxidoreductases"/>
    <property type="match status" value="1"/>
</dbReference>
<accession>U2SCJ5</accession>
<gene>
    <name evidence="8" type="ORF">HMPREF0682_0880</name>
</gene>
<keyword evidence="4" id="KW-0288">FMN</keyword>
<dbReference type="GO" id="GO:0044205">
    <property type="term" value="P:'de novo' UMP biosynthetic process"/>
    <property type="evidence" value="ECO:0007669"/>
    <property type="project" value="UniProtKB-UniPathway"/>
</dbReference>
<dbReference type="NCBIfam" id="NF005741">
    <property type="entry name" value="PRK07565.1"/>
    <property type="match status" value="1"/>
</dbReference>
<dbReference type="GeneID" id="95360661"/>
<dbReference type="UniPathway" id="UPA00070"/>
<dbReference type="PIRSF" id="PIRSF000164">
    <property type="entry name" value="DHO_oxidase"/>
    <property type="match status" value="1"/>
</dbReference>
<dbReference type="InterPro" id="IPR012135">
    <property type="entry name" value="Dihydroorotate_DH_1_2"/>
</dbReference>